<reference evidence="3" key="1">
    <citation type="journal article" date="2019" name="Int. J. Syst. Evol. Microbiol.">
        <title>The Global Catalogue of Microorganisms (GCM) 10K type strain sequencing project: providing services to taxonomists for standard genome sequencing and annotation.</title>
        <authorList>
            <consortium name="The Broad Institute Genomics Platform"/>
            <consortium name="The Broad Institute Genome Sequencing Center for Infectious Disease"/>
            <person name="Wu L."/>
            <person name="Ma J."/>
        </authorList>
    </citation>
    <scope>NUCLEOTIDE SEQUENCE [LARGE SCALE GENOMIC DNA]</scope>
    <source>
        <strain evidence="3">CGMCC 4.1469</strain>
    </source>
</reference>
<feature type="transmembrane region" description="Helical" evidence="1">
    <location>
        <begin position="93"/>
        <end position="117"/>
    </location>
</feature>
<feature type="transmembrane region" description="Helical" evidence="1">
    <location>
        <begin position="58"/>
        <end position="81"/>
    </location>
</feature>
<dbReference type="EMBL" id="JBHSOD010000019">
    <property type="protein sequence ID" value="MFC5886662.1"/>
    <property type="molecule type" value="Genomic_DNA"/>
</dbReference>
<evidence type="ECO:0008006" key="4">
    <source>
        <dbReference type="Google" id="ProtNLM"/>
    </source>
</evidence>
<evidence type="ECO:0000256" key="1">
    <source>
        <dbReference type="SAM" id="Phobius"/>
    </source>
</evidence>
<name>A0ABW1EY62_9ACTN</name>
<keyword evidence="1" id="KW-0812">Transmembrane</keyword>
<feature type="transmembrane region" description="Helical" evidence="1">
    <location>
        <begin position="129"/>
        <end position="147"/>
    </location>
</feature>
<gene>
    <name evidence="2" type="ORF">ACFP0N_16990</name>
</gene>
<proteinExistence type="predicted"/>
<feature type="transmembrane region" description="Helical" evidence="1">
    <location>
        <begin position="27"/>
        <end position="46"/>
    </location>
</feature>
<sequence>MPKYHATVPAQGGAEDLSEDAQRRLRITGAVAAVLLVWGASAWTAAHLHTDPALHTVALFLHLAALVVGFGAVLAIDYYGLLCILGRRTLRQVVDFTAPLHVPVWGGLTGLVLSGVLLEPQLSSGLTQVKLGLVLMIALNGVYASTLHRRLEGYEGIRPPARLLARGAVSAAVSQAGWWGAVLIGFYNTQH</sequence>
<protein>
    <recommendedName>
        <fullName evidence="4">Integral membrane protein</fullName>
    </recommendedName>
</protein>
<organism evidence="2 3">
    <name type="scientific">Kitasatospora aburaviensis</name>
    <dbReference type="NCBI Taxonomy" id="67265"/>
    <lineage>
        <taxon>Bacteria</taxon>
        <taxon>Bacillati</taxon>
        <taxon>Actinomycetota</taxon>
        <taxon>Actinomycetes</taxon>
        <taxon>Kitasatosporales</taxon>
        <taxon>Streptomycetaceae</taxon>
        <taxon>Kitasatospora</taxon>
    </lineage>
</organism>
<keyword evidence="1" id="KW-0472">Membrane</keyword>
<accession>A0ABW1EY62</accession>
<comment type="caution">
    <text evidence="2">The sequence shown here is derived from an EMBL/GenBank/DDBJ whole genome shotgun (WGS) entry which is preliminary data.</text>
</comment>
<feature type="transmembrane region" description="Helical" evidence="1">
    <location>
        <begin position="168"/>
        <end position="187"/>
    </location>
</feature>
<dbReference type="Proteomes" id="UP001596067">
    <property type="component" value="Unassembled WGS sequence"/>
</dbReference>
<dbReference type="RefSeq" id="WP_313766033.1">
    <property type="nucleotide sequence ID" value="NZ_BAAAVH010000012.1"/>
</dbReference>
<evidence type="ECO:0000313" key="3">
    <source>
        <dbReference type="Proteomes" id="UP001596067"/>
    </source>
</evidence>
<evidence type="ECO:0000313" key="2">
    <source>
        <dbReference type="EMBL" id="MFC5886662.1"/>
    </source>
</evidence>
<keyword evidence="1" id="KW-1133">Transmembrane helix</keyword>
<keyword evidence="3" id="KW-1185">Reference proteome</keyword>